<reference evidence="4" key="1">
    <citation type="submission" date="2016-11" db="UniProtKB">
        <authorList>
            <consortium name="WormBaseParasite"/>
        </authorList>
    </citation>
    <scope>IDENTIFICATION</scope>
</reference>
<accession>A0A1I8FN04</accession>
<evidence type="ECO:0000256" key="2">
    <source>
        <dbReference type="SAM" id="MobiDB-lite"/>
    </source>
</evidence>
<dbReference type="WBParaSite" id="maker-unitig_40937-snap-gene-0.1-mRNA-1">
    <property type="protein sequence ID" value="maker-unitig_40937-snap-gene-0.1-mRNA-1"/>
    <property type="gene ID" value="maker-unitig_40937-snap-gene-0.1"/>
</dbReference>
<evidence type="ECO:0000313" key="3">
    <source>
        <dbReference type="Proteomes" id="UP000095280"/>
    </source>
</evidence>
<dbReference type="InterPro" id="IPR051706">
    <property type="entry name" value="Glycosyltransferase_domain"/>
</dbReference>
<organism evidence="3 4">
    <name type="scientific">Macrostomum lignano</name>
    <dbReference type="NCBI Taxonomy" id="282301"/>
    <lineage>
        <taxon>Eukaryota</taxon>
        <taxon>Metazoa</taxon>
        <taxon>Spiralia</taxon>
        <taxon>Lophotrochozoa</taxon>
        <taxon>Platyhelminthes</taxon>
        <taxon>Rhabditophora</taxon>
        <taxon>Macrostomorpha</taxon>
        <taxon>Macrostomida</taxon>
        <taxon>Macrostomidae</taxon>
        <taxon>Macrostomum</taxon>
    </lineage>
</organism>
<sequence>MKRSNSPLLQHPQALPPQLSKLKFFRSSAPQHHRLLTCRCRCRAAQLHMSFLHHFLPSYRQLVYIVAVALLCYISYQQRWVYVTWDDPDSGQQRQQQQPGGTPPAAGGPTHSRVEELIRQIAASGQSDSVRMNRSDDPKKCRDVCLRCSTRSTPQKHKAYRGHLLSCLRLNYPDFAYVLWTDDDAAAFLADKFPVHSAMFSGYAKALQRSDALRYFILSYFGGIYADMDVQCLRPFNRLAAAESCFLDQERWEQSQILHGSPSSPL</sequence>
<protein>
    <submittedName>
        <fullName evidence="4">Glycosyltransferase family 32 protein</fullName>
    </submittedName>
</protein>
<name>A0A1I8FN04_9PLAT</name>
<dbReference type="GO" id="GO:0016020">
    <property type="term" value="C:membrane"/>
    <property type="evidence" value="ECO:0007669"/>
    <property type="project" value="GOC"/>
</dbReference>
<feature type="compositionally biased region" description="Low complexity" evidence="2">
    <location>
        <begin position="91"/>
        <end position="110"/>
    </location>
</feature>
<dbReference type="InterPro" id="IPR029044">
    <property type="entry name" value="Nucleotide-diphossugar_trans"/>
</dbReference>
<dbReference type="Gene3D" id="3.90.550.20">
    <property type="match status" value="1"/>
</dbReference>
<feature type="region of interest" description="Disordered" evidence="2">
    <location>
        <begin position="88"/>
        <end position="111"/>
    </location>
</feature>
<dbReference type="AlphaFoldDB" id="A0A1I8FN04"/>
<evidence type="ECO:0000313" key="4">
    <source>
        <dbReference type="WBParaSite" id="maker-unitig_40937-snap-gene-0.1-mRNA-1"/>
    </source>
</evidence>
<dbReference type="InterPro" id="IPR007577">
    <property type="entry name" value="GlycoTrfase_DXD_sugar-bd_CS"/>
</dbReference>
<dbReference type="PANTHER" id="PTHR32385:SF15">
    <property type="entry name" value="INOSITOL PHOSPHOCERAMIDE MANNOSYLTRANSFERASE 1"/>
    <property type="match status" value="1"/>
</dbReference>
<evidence type="ECO:0000256" key="1">
    <source>
        <dbReference type="ARBA" id="ARBA00022679"/>
    </source>
</evidence>
<keyword evidence="3" id="KW-1185">Reference proteome</keyword>
<dbReference type="PANTHER" id="PTHR32385">
    <property type="entry name" value="MANNOSYL PHOSPHORYLINOSITOL CERAMIDE SYNTHASE"/>
    <property type="match status" value="1"/>
</dbReference>
<dbReference type="Proteomes" id="UP000095280">
    <property type="component" value="Unplaced"/>
</dbReference>
<dbReference type="SUPFAM" id="SSF53448">
    <property type="entry name" value="Nucleotide-diphospho-sugar transferases"/>
    <property type="match status" value="1"/>
</dbReference>
<dbReference type="GO" id="GO:0051999">
    <property type="term" value="P:mannosyl-inositol phosphorylceramide biosynthetic process"/>
    <property type="evidence" value="ECO:0007669"/>
    <property type="project" value="TreeGrafter"/>
</dbReference>
<dbReference type="Pfam" id="PF04488">
    <property type="entry name" value="Gly_transf_sug"/>
    <property type="match status" value="1"/>
</dbReference>
<proteinExistence type="predicted"/>
<keyword evidence="1" id="KW-0808">Transferase</keyword>
<dbReference type="GO" id="GO:0000030">
    <property type="term" value="F:mannosyltransferase activity"/>
    <property type="evidence" value="ECO:0007669"/>
    <property type="project" value="TreeGrafter"/>
</dbReference>